<evidence type="ECO:0000313" key="1">
    <source>
        <dbReference type="EMBL" id="KAB2341779.1"/>
    </source>
</evidence>
<name>A0A6H9YJX2_9ACTN</name>
<reference evidence="1 2" key="1">
    <citation type="submission" date="2019-09" db="EMBL/GenBank/DDBJ databases">
        <title>Actinomadura physcomitrii sp. nov., a novel actinomycete isolated from moss [Physcomitrium sphaericum (Ludw) Fuernr].</title>
        <authorList>
            <person name="Zhuang X."/>
            <person name="Liu C."/>
        </authorList>
    </citation>
    <scope>NUCLEOTIDE SEQUENCE [LARGE SCALE GENOMIC DNA]</scope>
    <source>
        <strain evidence="1 2">HMC1</strain>
    </source>
</reference>
<keyword evidence="2" id="KW-1185">Reference proteome</keyword>
<dbReference type="OrthoDB" id="3482046at2"/>
<protein>
    <submittedName>
        <fullName evidence="1">Uncharacterized protein</fullName>
    </submittedName>
</protein>
<dbReference type="AlphaFoldDB" id="A0A6H9YJX2"/>
<evidence type="ECO:0000313" key="2">
    <source>
        <dbReference type="Proteomes" id="UP000468735"/>
    </source>
</evidence>
<proteinExistence type="predicted"/>
<accession>A0A6H9YJX2</accession>
<comment type="caution">
    <text evidence="1">The sequence shown here is derived from an EMBL/GenBank/DDBJ whole genome shotgun (WGS) entry which is preliminary data.</text>
</comment>
<gene>
    <name evidence="1" type="ORF">F8566_39985</name>
</gene>
<organism evidence="1 2">
    <name type="scientific">Actinomadura rudentiformis</name>
    <dbReference type="NCBI Taxonomy" id="359158"/>
    <lineage>
        <taxon>Bacteria</taxon>
        <taxon>Bacillati</taxon>
        <taxon>Actinomycetota</taxon>
        <taxon>Actinomycetes</taxon>
        <taxon>Streptosporangiales</taxon>
        <taxon>Thermomonosporaceae</taxon>
        <taxon>Actinomadura</taxon>
    </lineage>
</organism>
<dbReference type="Proteomes" id="UP000468735">
    <property type="component" value="Unassembled WGS sequence"/>
</dbReference>
<dbReference type="EMBL" id="WBMT01000024">
    <property type="protein sequence ID" value="KAB2341779.1"/>
    <property type="molecule type" value="Genomic_DNA"/>
</dbReference>
<sequence>MSSQRGAAAGREEPPPAELRAALTRGLQEQFPGVRVWYGDATGSWWALVPTLGGPRLVEAPTPQQLRDVIMSARSRG</sequence>
<dbReference type="RefSeq" id="WP_151567804.1">
    <property type="nucleotide sequence ID" value="NZ_WBMT01000024.1"/>
</dbReference>